<protein>
    <recommendedName>
        <fullName evidence="4">Bacterial repeat domain-containing protein</fullName>
    </recommendedName>
</protein>
<organism evidence="2 3">
    <name type="scientific">Rhizocola hellebori</name>
    <dbReference type="NCBI Taxonomy" id="1392758"/>
    <lineage>
        <taxon>Bacteria</taxon>
        <taxon>Bacillati</taxon>
        <taxon>Actinomycetota</taxon>
        <taxon>Actinomycetes</taxon>
        <taxon>Micromonosporales</taxon>
        <taxon>Micromonosporaceae</taxon>
        <taxon>Rhizocola</taxon>
    </lineage>
</organism>
<keyword evidence="3" id="KW-1185">Reference proteome</keyword>
<accession>A0A8J3VG95</accession>
<evidence type="ECO:0000313" key="3">
    <source>
        <dbReference type="Proteomes" id="UP000612899"/>
    </source>
</evidence>
<evidence type="ECO:0008006" key="4">
    <source>
        <dbReference type="Google" id="ProtNLM"/>
    </source>
</evidence>
<keyword evidence="1" id="KW-0732">Signal</keyword>
<sequence>MIKTGLVPFVAASMLALGFPVAGTAAPGAVAAAPALAAVAVSQGTVVGGTPVTGTVTLTSAAPAGGLAVPLTSDNTMAATVPSSVTVAAGAVSASFPVTTFVVPNPQSALIIGVAGGVTKYAIVTVTTGSQANRGSISLARGGTGGGRVTSQPPGVDCVFTATTTTGACNNVFFPAGTQVRLEARPAPGSSFQGWEFETSCRDAPKVTIAAGVAHICRPGFRQR</sequence>
<feature type="signal peptide" evidence="1">
    <location>
        <begin position="1"/>
        <end position="25"/>
    </location>
</feature>
<evidence type="ECO:0000256" key="1">
    <source>
        <dbReference type="SAM" id="SignalP"/>
    </source>
</evidence>
<proteinExistence type="predicted"/>
<dbReference type="AlphaFoldDB" id="A0A8J3VG95"/>
<reference evidence="2" key="1">
    <citation type="submission" date="2021-01" db="EMBL/GenBank/DDBJ databases">
        <title>Whole genome shotgun sequence of Rhizocola hellebori NBRC 109834.</title>
        <authorList>
            <person name="Komaki H."/>
            <person name="Tamura T."/>
        </authorList>
    </citation>
    <scope>NUCLEOTIDE SEQUENCE</scope>
    <source>
        <strain evidence="2">NBRC 109834</strain>
    </source>
</reference>
<dbReference type="EMBL" id="BONY01000024">
    <property type="protein sequence ID" value="GIH06114.1"/>
    <property type="molecule type" value="Genomic_DNA"/>
</dbReference>
<comment type="caution">
    <text evidence="2">The sequence shown here is derived from an EMBL/GenBank/DDBJ whole genome shotgun (WGS) entry which is preliminary data.</text>
</comment>
<dbReference type="Proteomes" id="UP000612899">
    <property type="component" value="Unassembled WGS sequence"/>
</dbReference>
<gene>
    <name evidence="2" type="ORF">Rhe02_41810</name>
</gene>
<name>A0A8J3VG95_9ACTN</name>
<evidence type="ECO:0000313" key="2">
    <source>
        <dbReference type="EMBL" id="GIH06114.1"/>
    </source>
</evidence>
<feature type="chain" id="PRO_5035260990" description="Bacterial repeat domain-containing protein" evidence="1">
    <location>
        <begin position="26"/>
        <end position="224"/>
    </location>
</feature>
<dbReference type="RefSeq" id="WP_203909939.1">
    <property type="nucleotide sequence ID" value="NZ_BONY01000024.1"/>
</dbReference>